<keyword evidence="3" id="KW-0547">Nucleotide-binding</keyword>
<organism evidence="6 7">
    <name type="scientific">Weissella fermenti</name>
    <dbReference type="NCBI Taxonomy" id="2987699"/>
    <lineage>
        <taxon>Bacteria</taxon>
        <taxon>Bacillati</taxon>
        <taxon>Bacillota</taxon>
        <taxon>Bacilli</taxon>
        <taxon>Lactobacillales</taxon>
        <taxon>Lactobacillaceae</taxon>
        <taxon>Weissella</taxon>
    </lineage>
</organism>
<name>A0ABT6D1F8_9LACO</name>
<evidence type="ECO:0000256" key="3">
    <source>
        <dbReference type="ARBA" id="ARBA00022741"/>
    </source>
</evidence>
<dbReference type="RefSeq" id="WP_242458268.1">
    <property type="nucleotide sequence ID" value="NZ_JAOZFC020000001.1"/>
</dbReference>
<evidence type="ECO:0000259" key="5">
    <source>
        <dbReference type="PROSITE" id="PS50893"/>
    </source>
</evidence>
<keyword evidence="7" id="KW-1185">Reference proteome</keyword>
<proteinExistence type="inferred from homology"/>
<dbReference type="PANTHER" id="PTHR42734:SF17">
    <property type="entry name" value="METAL TRANSPORT SYSTEM ATP-BINDING PROTEIN TM_0124-RELATED"/>
    <property type="match status" value="1"/>
</dbReference>
<dbReference type="Gene3D" id="3.40.50.300">
    <property type="entry name" value="P-loop containing nucleotide triphosphate hydrolases"/>
    <property type="match status" value="1"/>
</dbReference>
<dbReference type="GO" id="GO:0005524">
    <property type="term" value="F:ATP binding"/>
    <property type="evidence" value="ECO:0007669"/>
    <property type="project" value="UniProtKB-KW"/>
</dbReference>
<dbReference type="PROSITE" id="PS50893">
    <property type="entry name" value="ABC_TRANSPORTER_2"/>
    <property type="match status" value="1"/>
</dbReference>
<evidence type="ECO:0000256" key="1">
    <source>
        <dbReference type="ARBA" id="ARBA00005417"/>
    </source>
</evidence>
<protein>
    <submittedName>
        <fullName evidence="6">ATP-binding cassette domain-containing protein</fullName>
    </submittedName>
</protein>
<evidence type="ECO:0000313" key="7">
    <source>
        <dbReference type="Proteomes" id="UP001146336"/>
    </source>
</evidence>
<dbReference type="SMART" id="SM00382">
    <property type="entry name" value="AAA"/>
    <property type="match status" value="1"/>
</dbReference>
<dbReference type="Proteomes" id="UP001146336">
    <property type="component" value="Unassembled WGS sequence"/>
</dbReference>
<keyword evidence="4 6" id="KW-0067">ATP-binding</keyword>
<evidence type="ECO:0000313" key="6">
    <source>
        <dbReference type="EMBL" id="MDF9299157.1"/>
    </source>
</evidence>
<feature type="domain" description="ABC transporter" evidence="5">
    <location>
        <begin position="19"/>
        <end position="243"/>
    </location>
</feature>
<evidence type="ECO:0000256" key="4">
    <source>
        <dbReference type="ARBA" id="ARBA00022840"/>
    </source>
</evidence>
<keyword evidence="2" id="KW-0813">Transport</keyword>
<dbReference type="PANTHER" id="PTHR42734">
    <property type="entry name" value="METAL TRANSPORT SYSTEM ATP-BINDING PROTEIN TM_0124-RELATED"/>
    <property type="match status" value="1"/>
</dbReference>
<dbReference type="SUPFAM" id="SSF52540">
    <property type="entry name" value="P-loop containing nucleoside triphosphate hydrolases"/>
    <property type="match status" value="1"/>
</dbReference>
<dbReference type="Pfam" id="PF00005">
    <property type="entry name" value="ABC_tran"/>
    <property type="match status" value="1"/>
</dbReference>
<accession>A0ABT6D1F8</accession>
<dbReference type="InterPro" id="IPR050153">
    <property type="entry name" value="Metal_Ion_Import_ABC"/>
</dbReference>
<comment type="caution">
    <text evidence="6">The sequence shown here is derived from an EMBL/GenBank/DDBJ whole genome shotgun (WGS) entry which is preliminary data.</text>
</comment>
<evidence type="ECO:0000256" key="2">
    <source>
        <dbReference type="ARBA" id="ARBA00022448"/>
    </source>
</evidence>
<comment type="similarity">
    <text evidence="1">Belongs to the ABC transporter superfamily.</text>
</comment>
<reference evidence="6" key="1">
    <citation type="submission" date="2023-03" db="EMBL/GenBank/DDBJ databases">
        <title>Comparative genomics of Weissella fermenti BK2, and weissella type species.</title>
        <authorList>
            <person name="Lee J.K."/>
            <person name="Baek J.H."/>
            <person name="Kim J.M."/>
            <person name="Choi D.G."/>
            <person name="Jeon C.O."/>
        </authorList>
    </citation>
    <scope>NUCLEOTIDE SEQUENCE</scope>
    <source>
        <strain evidence="6">BK2</strain>
    </source>
</reference>
<gene>
    <name evidence="6" type="ORF">OIT47_002370</name>
</gene>
<dbReference type="InterPro" id="IPR003439">
    <property type="entry name" value="ABC_transporter-like_ATP-bd"/>
</dbReference>
<sequence length="246" mass="27580">MAIRSIEGIRRGIEEMTLLTGSNIGMQFGDRWLYKNVDFKLENGHVLALIGDNGVGKTTLLRALLGQLPLSAGQFDWETSEADRAISYVPQYRPDMQAFPLRISDFVALSFDRGMRPWLTATEKEKLSHVLADTHLTKLAKSRIDTASGGERQRAYLAQALVQNPNVLILDEATANLDNVAKFELMDVIRDYQAHHEITVIMVSHDLEIIQRYADDYLLLTPQGSEFGEIANLDISKLKVGNQNHA</sequence>
<dbReference type="InterPro" id="IPR003593">
    <property type="entry name" value="AAA+_ATPase"/>
</dbReference>
<dbReference type="EMBL" id="JAOZFC020000001">
    <property type="protein sequence ID" value="MDF9299157.1"/>
    <property type="molecule type" value="Genomic_DNA"/>
</dbReference>
<dbReference type="InterPro" id="IPR027417">
    <property type="entry name" value="P-loop_NTPase"/>
</dbReference>